<evidence type="ECO:0000313" key="2">
    <source>
        <dbReference type="EMBL" id="OWY94015.1"/>
    </source>
</evidence>
<dbReference type="GO" id="GO:0006508">
    <property type="term" value="P:proteolysis"/>
    <property type="evidence" value="ECO:0007669"/>
    <property type="project" value="UniProtKB-KW"/>
</dbReference>
<keyword evidence="2" id="KW-0378">Hydrolase</keyword>
<keyword evidence="2" id="KW-0645">Protease</keyword>
<gene>
    <name evidence="2" type="ORF">PHMEG_00036380</name>
</gene>
<accession>A0A225ULX4</accession>
<evidence type="ECO:0000313" key="3">
    <source>
        <dbReference type="Proteomes" id="UP000198211"/>
    </source>
</evidence>
<dbReference type="GO" id="GO:0008233">
    <property type="term" value="F:peptidase activity"/>
    <property type="evidence" value="ECO:0007669"/>
    <property type="project" value="UniProtKB-KW"/>
</dbReference>
<reference evidence="3" key="1">
    <citation type="submission" date="2017-03" db="EMBL/GenBank/DDBJ databases">
        <title>Phytopthora megakarya and P. palmivora, two closely related causual agents of cacao black pod achieved similar genome size and gene model numbers by different mechanisms.</title>
        <authorList>
            <person name="Ali S."/>
            <person name="Shao J."/>
            <person name="Larry D.J."/>
            <person name="Kronmiller B."/>
            <person name="Shen D."/>
            <person name="Strem M.D."/>
            <person name="Melnick R.L."/>
            <person name="Guiltinan M.J."/>
            <person name="Tyler B.M."/>
            <person name="Meinhardt L.W."/>
            <person name="Bailey B.A."/>
        </authorList>
    </citation>
    <scope>NUCLEOTIDE SEQUENCE [LARGE SCALE GENOMIC DNA]</scope>
    <source>
        <strain evidence="3">zdho120</strain>
    </source>
</reference>
<sequence length="281" mass="31608">YGQSNPQRELVWAGRGKNWVTKVLNSTRSWATAVKVVNVFDQNVWIDTRTPVARIVEMRAERLEQIPREREPPCTQTQRYQWPTKLLMRPQSQAAEVKMVKLQEKPKPLDMTLKIIGNSAVVMNTVVGDPEEPEIRPEPVEQTHLDSSPEVETLGPESMADVEEYARVPEPSVDVQSQASCSTPVQKLEAEYARVMRVSAEELDLEPALYLREGSDLMAQLRDQLIMLPEIEELTPECNIDEANVGVPGVTTPEMEAKMRGIPNAASSWEMATQLHPRLGA</sequence>
<dbReference type="AlphaFoldDB" id="A0A225ULX4"/>
<feature type="non-terminal residue" evidence="2">
    <location>
        <position position="1"/>
    </location>
</feature>
<dbReference type="Proteomes" id="UP000198211">
    <property type="component" value="Unassembled WGS sequence"/>
</dbReference>
<organism evidence="2 3">
    <name type="scientific">Phytophthora megakarya</name>
    <dbReference type="NCBI Taxonomy" id="4795"/>
    <lineage>
        <taxon>Eukaryota</taxon>
        <taxon>Sar</taxon>
        <taxon>Stramenopiles</taxon>
        <taxon>Oomycota</taxon>
        <taxon>Peronosporomycetes</taxon>
        <taxon>Peronosporales</taxon>
        <taxon>Peronosporaceae</taxon>
        <taxon>Phytophthora</taxon>
    </lineage>
</organism>
<feature type="region of interest" description="Disordered" evidence="1">
    <location>
        <begin position="131"/>
        <end position="155"/>
    </location>
</feature>
<dbReference type="EMBL" id="NBNE01015052">
    <property type="protein sequence ID" value="OWY94015.1"/>
    <property type="molecule type" value="Genomic_DNA"/>
</dbReference>
<protein>
    <submittedName>
        <fullName evidence="2">Aspartic protease</fullName>
    </submittedName>
</protein>
<evidence type="ECO:0000256" key="1">
    <source>
        <dbReference type="SAM" id="MobiDB-lite"/>
    </source>
</evidence>
<dbReference type="OrthoDB" id="145258at2759"/>
<comment type="caution">
    <text evidence="2">The sequence shown here is derived from an EMBL/GenBank/DDBJ whole genome shotgun (WGS) entry which is preliminary data.</text>
</comment>
<feature type="compositionally biased region" description="Basic and acidic residues" evidence="1">
    <location>
        <begin position="133"/>
        <end position="144"/>
    </location>
</feature>
<keyword evidence="3" id="KW-1185">Reference proteome</keyword>
<name>A0A225ULX4_9STRA</name>
<proteinExistence type="predicted"/>